<keyword evidence="2" id="KW-1185">Reference proteome</keyword>
<reference evidence="1 2" key="1">
    <citation type="journal article" date="2008" name="Science">
        <title>The Physcomitrella genome reveals evolutionary insights into the conquest of land by plants.</title>
        <authorList>
            <person name="Rensing S."/>
            <person name="Lang D."/>
            <person name="Zimmer A."/>
            <person name="Terry A."/>
            <person name="Salamov A."/>
            <person name="Shapiro H."/>
            <person name="Nishiyama T."/>
            <person name="Perroud P.-F."/>
            <person name="Lindquist E."/>
            <person name="Kamisugi Y."/>
            <person name="Tanahashi T."/>
            <person name="Sakakibara K."/>
            <person name="Fujita T."/>
            <person name="Oishi K."/>
            <person name="Shin-I T."/>
            <person name="Kuroki Y."/>
            <person name="Toyoda A."/>
            <person name="Suzuki Y."/>
            <person name="Hashimoto A."/>
            <person name="Yamaguchi K."/>
            <person name="Sugano A."/>
            <person name="Kohara Y."/>
            <person name="Fujiyama A."/>
            <person name="Anterola A."/>
            <person name="Aoki S."/>
            <person name="Ashton N."/>
            <person name="Barbazuk W.B."/>
            <person name="Barker E."/>
            <person name="Bennetzen J."/>
            <person name="Bezanilla M."/>
            <person name="Blankenship R."/>
            <person name="Cho S.H."/>
            <person name="Dutcher S."/>
            <person name="Estelle M."/>
            <person name="Fawcett J.A."/>
            <person name="Gundlach H."/>
            <person name="Hanada K."/>
            <person name="Heyl A."/>
            <person name="Hicks K.A."/>
            <person name="Hugh J."/>
            <person name="Lohr M."/>
            <person name="Mayer K."/>
            <person name="Melkozernov A."/>
            <person name="Murata T."/>
            <person name="Nelson D."/>
            <person name="Pils B."/>
            <person name="Prigge M."/>
            <person name="Reiss B."/>
            <person name="Renner T."/>
            <person name="Rombauts S."/>
            <person name="Rushton P."/>
            <person name="Sanderfoot A."/>
            <person name="Schween G."/>
            <person name="Shiu S.-H."/>
            <person name="Stueber K."/>
            <person name="Theodoulou F.L."/>
            <person name="Tu H."/>
            <person name="Van de Peer Y."/>
            <person name="Verrier P.J."/>
            <person name="Waters E."/>
            <person name="Wood A."/>
            <person name="Yang L."/>
            <person name="Cove D."/>
            <person name="Cuming A."/>
            <person name="Hasebe M."/>
            <person name="Lucas S."/>
            <person name="Mishler D.B."/>
            <person name="Reski R."/>
            <person name="Grigoriev I."/>
            <person name="Quatrano R.S."/>
            <person name="Boore J.L."/>
        </authorList>
    </citation>
    <scope>NUCLEOTIDE SEQUENCE [LARGE SCALE GENOMIC DNA]</scope>
    <source>
        <strain evidence="1 2">cv. Gransden 2004</strain>
    </source>
</reference>
<proteinExistence type="predicted"/>
<dbReference type="EnsemblPlants" id="Pp3c14_22620V3.2">
    <property type="protein sequence ID" value="PAC:32960714.CDS.1"/>
    <property type="gene ID" value="Pp3c14_22620"/>
</dbReference>
<organism evidence="1 2">
    <name type="scientific">Physcomitrium patens</name>
    <name type="common">Spreading-leaved earth moss</name>
    <name type="synonym">Physcomitrella patens</name>
    <dbReference type="NCBI Taxonomy" id="3218"/>
    <lineage>
        <taxon>Eukaryota</taxon>
        <taxon>Viridiplantae</taxon>
        <taxon>Streptophyta</taxon>
        <taxon>Embryophyta</taxon>
        <taxon>Bryophyta</taxon>
        <taxon>Bryophytina</taxon>
        <taxon>Bryopsida</taxon>
        <taxon>Funariidae</taxon>
        <taxon>Funariales</taxon>
        <taxon>Funariaceae</taxon>
        <taxon>Physcomitrium</taxon>
    </lineage>
</organism>
<dbReference type="PANTHER" id="PTHR11439">
    <property type="entry name" value="GAG-POL-RELATED RETROTRANSPOSON"/>
    <property type="match status" value="1"/>
</dbReference>
<evidence type="ECO:0000313" key="1">
    <source>
        <dbReference type="EnsemblPlants" id="PAC:32960714.CDS.1"/>
    </source>
</evidence>
<reference evidence="1 2" key="2">
    <citation type="journal article" date="2018" name="Plant J.">
        <title>The Physcomitrella patens chromosome-scale assembly reveals moss genome structure and evolution.</title>
        <authorList>
            <person name="Lang D."/>
            <person name="Ullrich K.K."/>
            <person name="Murat F."/>
            <person name="Fuchs J."/>
            <person name="Jenkins J."/>
            <person name="Haas F.B."/>
            <person name="Piednoel M."/>
            <person name="Gundlach H."/>
            <person name="Van Bel M."/>
            <person name="Meyberg R."/>
            <person name="Vives C."/>
            <person name="Morata J."/>
            <person name="Symeonidi A."/>
            <person name="Hiss M."/>
            <person name="Muchero W."/>
            <person name="Kamisugi Y."/>
            <person name="Saleh O."/>
            <person name="Blanc G."/>
            <person name="Decker E.L."/>
            <person name="van Gessel N."/>
            <person name="Grimwood J."/>
            <person name="Hayes R.D."/>
            <person name="Graham S.W."/>
            <person name="Gunter L.E."/>
            <person name="McDaniel S.F."/>
            <person name="Hoernstein S.N.W."/>
            <person name="Larsson A."/>
            <person name="Li F.W."/>
            <person name="Perroud P.F."/>
            <person name="Phillips J."/>
            <person name="Ranjan P."/>
            <person name="Rokshar D.S."/>
            <person name="Rothfels C.J."/>
            <person name="Schneider L."/>
            <person name="Shu S."/>
            <person name="Stevenson D.W."/>
            <person name="Thummler F."/>
            <person name="Tillich M."/>
            <person name="Villarreal Aguilar J.C."/>
            <person name="Widiez T."/>
            <person name="Wong G.K."/>
            <person name="Wymore A."/>
            <person name="Zhang Y."/>
            <person name="Zimmer A.D."/>
            <person name="Quatrano R.S."/>
            <person name="Mayer K.F.X."/>
            <person name="Goodstein D."/>
            <person name="Casacuberta J.M."/>
            <person name="Vandepoele K."/>
            <person name="Reski R."/>
            <person name="Cuming A.C."/>
            <person name="Tuskan G.A."/>
            <person name="Maumus F."/>
            <person name="Salse J."/>
            <person name="Schmutz J."/>
            <person name="Rensing S.A."/>
        </authorList>
    </citation>
    <scope>NUCLEOTIDE SEQUENCE [LARGE SCALE GENOMIC DNA]</scope>
    <source>
        <strain evidence="1 2">cv. Gransden 2004</strain>
    </source>
</reference>
<sequence length="69" mass="8297">MIDHKLYQSFIRKLPYTIISPYDIQIAMGKVLRYMYNLQFIHLIVIKKTLQYLKGTIDHGIFYSSNDKR</sequence>
<dbReference type="Gramene" id="Pp3c14_22620V3.2">
    <property type="protein sequence ID" value="PAC:32960714.CDS.1"/>
    <property type="gene ID" value="Pp3c14_22620"/>
</dbReference>
<evidence type="ECO:0000313" key="2">
    <source>
        <dbReference type="Proteomes" id="UP000006727"/>
    </source>
</evidence>
<evidence type="ECO:0008006" key="3">
    <source>
        <dbReference type="Google" id="ProtNLM"/>
    </source>
</evidence>
<dbReference type="Proteomes" id="UP000006727">
    <property type="component" value="Chromosome 14"/>
</dbReference>
<dbReference type="PANTHER" id="PTHR11439:SF483">
    <property type="entry name" value="PEPTIDE SYNTHASE GLIP-LIKE, PUTATIVE (AFU_ORTHOLOGUE AFUA_3G12920)-RELATED"/>
    <property type="match status" value="1"/>
</dbReference>
<dbReference type="EMBL" id="ABEU02000014">
    <property type="status" value="NOT_ANNOTATED_CDS"/>
    <property type="molecule type" value="Genomic_DNA"/>
</dbReference>
<reference evidence="1" key="3">
    <citation type="submission" date="2020-12" db="UniProtKB">
        <authorList>
            <consortium name="EnsemblPlants"/>
        </authorList>
    </citation>
    <scope>IDENTIFICATION</scope>
</reference>
<name>A0A7I4EW46_PHYPA</name>
<protein>
    <recommendedName>
        <fullName evidence="3">Reverse transcriptase Ty1/copia-type domain-containing protein</fullName>
    </recommendedName>
</protein>
<accession>A0A7I4EW46</accession>
<dbReference type="AlphaFoldDB" id="A0A7I4EW46"/>